<dbReference type="PANTHER" id="PTHR26379:SF187">
    <property type="entry name" value="OS07G0655300 PROTEIN"/>
    <property type="match status" value="1"/>
</dbReference>
<evidence type="ECO:0000313" key="2">
    <source>
        <dbReference type="Proteomes" id="UP000035680"/>
    </source>
</evidence>
<dbReference type="PANTHER" id="PTHR26379">
    <property type="entry name" value="BTB/POZ AND MATH DOMAIN-CONTAINING PROTEIN 1"/>
    <property type="match status" value="1"/>
</dbReference>
<dbReference type="WBParaSite" id="SVE_0330800.1">
    <property type="protein sequence ID" value="SVE_0330800.1"/>
    <property type="gene ID" value="SVE_0330800"/>
</dbReference>
<feature type="domain" description="MATH" evidence="1">
    <location>
        <begin position="20"/>
        <end position="148"/>
    </location>
</feature>
<reference evidence="3" key="2">
    <citation type="submission" date="2015-08" db="UniProtKB">
        <authorList>
            <consortium name="WormBaseParasite"/>
        </authorList>
    </citation>
    <scope>IDENTIFICATION</scope>
</reference>
<evidence type="ECO:0000259" key="1">
    <source>
        <dbReference type="PROSITE" id="PS50144"/>
    </source>
</evidence>
<dbReference type="GO" id="GO:0016567">
    <property type="term" value="P:protein ubiquitination"/>
    <property type="evidence" value="ECO:0007669"/>
    <property type="project" value="InterPro"/>
</dbReference>
<evidence type="ECO:0000313" key="3">
    <source>
        <dbReference type="WBParaSite" id="SVE_0330800.1"/>
    </source>
</evidence>
<dbReference type="InterPro" id="IPR045005">
    <property type="entry name" value="BPM1-6"/>
</dbReference>
<feature type="domain" description="MATH" evidence="1">
    <location>
        <begin position="175"/>
        <end position="303"/>
    </location>
</feature>
<dbReference type="Gene3D" id="2.60.210.10">
    <property type="entry name" value="Apoptosis, Tumor Necrosis Factor Receptor Associated Protein 2, Chain A"/>
    <property type="match status" value="3"/>
</dbReference>
<dbReference type="PROSITE" id="PS50144">
    <property type="entry name" value="MATH"/>
    <property type="match status" value="3"/>
</dbReference>
<feature type="domain" description="MATH" evidence="1">
    <location>
        <begin position="355"/>
        <end position="417"/>
    </location>
</feature>
<name>A0A0K0F3C5_STRVS</name>
<protein>
    <submittedName>
        <fullName evidence="3">Speckle-type POZ protein-like (inferred by orthology to a human protein)</fullName>
    </submittedName>
</protein>
<dbReference type="AlphaFoldDB" id="A0A0K0F3C5"/>
<dbReference type="Pfam" id="PF22486">
    <property type="entry name" value="MATH_2"/>
    <property type="match status" value="3"/>
</dbReference>
<keyword evidence="2" id="KW-1185">Reference proteome</keyword>
<dbReference type="SUPFAM" id="SSF49599">
    <property type="entry name" value="TRAF domain-like"/>
    <property type="match status" value="3"/>
</dbReference>
<sequence>MALANSIPFNVLYTNKTDNYFKYKYTIENFSLRPEKTGEKIISPTFVVGSKERSEWCLWVYPNGEEEESKEYVSVFLILLKPNKAKVKFSLSILNDKKEEENVKLVTESKDFANGWGQGYPRFVKKDFLMDKSNRLLVNDKLTILCVAEIVELKSENHENSIPYDVLYTNKTDNYFKYKYTIQNFSQRSEKTGEKIISPTFVIGNKERSEWCLWVYPNGNEEVSKEFVSVFLILLKPDKAKVKFSLSILNDKEEEENVKLVTESKDFVNGWGQGYPKFVRKDFLLDRSNGLLINDKLTILCETEIFELKSENHEMIIPYCMLSEPMLNLPLIESENHEMSIPYDVLYISQTDVNNFKYMYTIQNFSLRPEKTGEKIISPTFIIGDKERSELCLHIFPNGQDEDSKEFISVYLTFVKA</sequence>
<dbReference type="Proteomes" id="UP000035680">
    <property type="component" value="Unassembled WGS sequence"/>
</dbReference>
<organism evidence="2 3">
    <name type="scientific">Strongyloides venezuelensis</name>
    <name type="common">Threadworm</name>
    <dbReference type="NCBI Taxonomy" id="75913"/>
    <lineage>
        <taxon>Eukaryota</taxon>
        <taxon>Metazoa</taxon>
        <taxon>Ecdysozoa</taxon>
        <taxon>Nematoda</taxon>
        <taxon>Chromadorea</taxon>
        <taxon>Rhabditida</taxon>
        <taxon>Tylenchina</taxon>
        <taxon>Panagrolaimomorpha</taxon>
        <taxon>Strongyloidoidea</taxon>
        <taxon>Strongyloididae</taxon>
        <taxon>Strongyloides</taxon>
    </lineage>
</organism>
<dbReference type="SMART" id="SM00061">
    <property type="entry name" value="MATH"/>
    <property type="match status" value="2"/>
</dbReference>
<dbReference type="InterPro" id="IPR008974">
    <property type="entry name" value="TRAF-like"/>
</dbReference>
<reference evidence="2" key="1">
    <citation type="submission" date="2014-07" db="EMBL/GenBank/DDBJ databases">
        <authorList>
            <person name="Martin A.A"/>
            <person name="De Silva N."/>
        </authorList>
    </citation>
    <scope>NUCLEOTIDE SEQUENCE</scope>
</reference>
<dbReference type="InterPro" id="IPR002083">
    <property type="entry name" value="MATH/TRAF_dom"/>
</dbReference>
<accession>A0A0K0F3C5</accession>
<dbReference type="STRING" id="75913.A0A0K0F3C5"/>
<proteinExistence type="predicted"/>